<dbReference type="AlphaFoldDB" id="Q8EL89"/>
<sequence length="38" mass="4561">MKVARFFVFGKIDHPPRRIIEVFGVLMQEMFLGDLFKF</sequence>
<evidence type="ECO:0000313" key="1">
    <source>
        <dbReference type="EMBL" id="BAC15298.1"/>
    </source>
</evidence>
<reference evidence="1 2" key="2">
    <citation type="journal article" date="2002" name="Nucleic Acids Res.">
        <title>Genome sequence of Oceanobacillus iheyensis isolated from the Iheya Ridge and its unexpected adaptive capabilities to extreme environments.</title>
        <authorList>
            <person name="Takami H."/>
            <person name="Takaki Y."/>
            <person name="Uchiyama I."/>
        </authorList>
    </citation>
    <scope>NUCLEOTIDE SEQUENCE [LARGE SCALE GENOMIC DNA]</scope>
    <source>
        <strain evidence="2">DSM 14371 / CIP 107618 / JCM 11309 / KCTC 3954 / HTE831</strain>
    </source>
</reference>
<organism evidence="1 2">
    <name type="scientific">Oceanobacillus iheyensis (strain DSM 14371 / CIP 107618 / JCM 11309 / KCTC 3954 / HTE831)</name>
    <dbReference type="NCBI Taxonomy" id="221109"/>
    <lineage>
        <taxon>Bacteria</taxon>
        <taxon>Bacillati</taxon>
        <taxon>Bacillota</taxon>
        <taxon>Bacilli</taxon>
        <taxon>Bacillales</taxon>
        <taxon>Bacillaceae</taxon>
        <taxon>Oceanobacillus</taxon>
    </lineage>
</organism>
<keyword evidence="2" id="KW-1185">Reference proteome</keyword>
<accession>Q8EL89</accession>
<gene>
    <name evidence="1" type="ordered locus">OB3342</name>
</gene>
<protein>
    <submittedName>
        <fullName evidence="1">Uncharacterized protein</fullName>
    </submittedName>
</protein>
<reference evidence="1 2" key="1">
    <citation type="journal article" date="2001" name="FEMS Microbiol. Lett.">
        <title>Oceanobacillus iheyensis gen. nov., sp. nov., a deep-sea extremely halotolerant and alkaliphilic species isolated from a depth of 1050 m on the Iheya Ridge.</title>
        <authorList>
            <person name="Lu J."/>
            <person name="Nogi Y."/>
            <person name="Takami H."/>
        </authorList>
    </citation>
    <scope>NUCLEOTIDE SEQUENCE [LARGE SCALE GENOMIC DNA]</scope>
    <source>
        <strain evidence="2">DSM 14371 / CIP 107618 / JCM 11309 / KCTC 3954 / HTE831</strain>
    </source>
</reference>
<dbReference type="STRING" id="221109.gene:10735594"/>
<dbReference type="HOGENOM" id="CLU_3330883_0_0_9"/>
<dbReference type="EMBL" id="BA000028">
    <property type="protein sequence ID" value="BAC15298.1"/>
    <property type="molecule type" value="Genomic_DNA"/>
</dbReference>
<proteinExistence type="predicted"/>
<name>Q8EL89_OCEIH</name>
<evidence type="ECO:0000313" key="2">
    <source>
        <dbReference type="Proteomes" id="UP000000822"/>
    </source>
</evidence>
<dbReference type="KEGG" id="oih:OB3342"/>
<dbReference type="Proteomes" id="UP000000822">
    <property type="component" value="Chromosome"/>
</dbReference>